<gene>
    <name evidence="2" type="ORF">EVAR_51520_1</name>
</gene>
<comment type="caution">
    <text evidence="2">The sequence shown here is derived from an EMBL/GenBank/DDBJ whole genome shotgun (WGS) entry which is preliminary data.</text>
</comment>
<evidence type="ECO:0000313" key="3">
    <source>
        <dbReference type="Proteomes" id="UP000299102"/>
    </source>
</evidence>
<name>A0A4C1XFC5_EUMVA</name>
<sequence>MESRKCGSASSREGRGGRAPGRGTAAICRSAGGAPPAAARASSLFSSCRLPALFYLLNPALLTRAPLKTLYYLCDSLQSASGVGDASSVMARPNDSIRFYLIYDKAFKHSDTDAAADSRR</sequence>
<dbReference type="Proteomes" id="UP000299102">
    <property type="component" value="Unassembled WGS sequence"/>
</dbReference>
<dbReference type="EMBL" id="BGZK01000800">
    <property type="protein sequence ID" value="GBP60957.1"/>
    <property type="molecule type" value="Genomic_DNA"/>
</dbReference>
<protein>
    <submittedName>
        <fullName evidence="2">Uncharacterized protein</fullName>
    </submittedName>
</protein>
<accession>A0A4C1XFC5</accession>
<evidence type="ECO:0000256" key="1">
    <source>
        <dbReference type="SAM" id="MobiDB-lite"/>
    </source>
</evidence>
<reference evidence="2 3" key="1">
    <citation type="journal article" date="2019" name="Commun. Biol.">
        <title>The bagworm genome reveals a unique fibroin gene that provides high tensile strength.</title>
        <authorList>
            <person name="Kono N."/>
            <person name="Nakamura H."/>
            <person name="Ohtoshi R."/>
            <person name="Tomita M."/>
            <person name="Numata K."/>
            <person name="Arakawa K."/>
        </authorList>
    </citation>
    <scope>NUCLEOTIDE SEQUENCE [LARGE SCALE GENOMIC DNA]</scope>
</reference>
<keyword evidence="3" id="KW-1185">Reference proteome</keyword>
<proteinExistence type="predicted"/>
<evidence type="ECO:0000313" key="2">
    <source>
        <dbReference type="EMBL" id="GBP60957.1"/>
    </source>
</evidence>
<feature type="region of interest" description="Disordered" evidence="1">
    <location>
        <begin position="1"/>
        <end position="22"/>
    </location>
</feature>
<organism evidence="2 3">
    <name type="scientific">Eumeta variegata</name>
    <name type="common">Bagworm moth</name>
    <name type="synonym">Eumeta japonica</name>
    <dbReference type="NCBI Taxonomy" id="151549"/>
    <lineage>
        <taxon>Eukaryota</taxon>
        <taxon>Metazoa</taxon>
        <taxon>Ecdysozoa</taxon>
        <taxon>Arthropoda</taxon>
        <taxon>Hexapoda</taxon>
        <taxon>Insecta</taxon>
        <taxon>Pterygota</taxon>
        <taxon>Neoptera</taxon>
        <taxon>Endopterygota</taxon>
        <taxon>Lepidoptera</taxon>
        <taxon>Glossata</taxon>
        <taxon>Ditrysia</taxon>
        <taxon>Tineoidea</taxon>
        <taxon>Psychidae</taxon>
        <taxon>Oiketicinae</taxon>
        <taxon>Eumeta</taxon>
    </lineage>
</organism>
<dbReference type="AlphaFoldDB" id="A0A4C1XFC5"/>